<gene>
    <name evidence="12" type="ORF">AB205_0073790</name>
</gene>
<sequence length="120" mass="13516">MFMLCLCFLLIGNFLDDALPKANLYIFSRVLHHLPEDKLHHLLRKVSEACSPGNGALLIAEIVLDEEKREPRALLQSLSMSEGKQRSGTEYKELLESHGFNSVHVKNTGNFLDAILAVKR</sequence>
<evidence type="ECO:0000256" key="10">
    <source>
        <dbReference type="SAM" id="SignalP"/>
    </source>
</evidence>
<dbReference type="InterPro" id="IPR016461">
    <property type="entry name" value="COMT-like"/>
</dbReference>
<keyword evidence="9" id="KW-0471">Melatonin biosynthesis</keyword>
<dbReference type="GO" id="GO:0030187">
    <property type="term" value="P:melatonin biosynthetic process"/>
    <property type="evidence" value="ECO:0007669"/>
    <property type="project" value="UniProtKB-KW"/>
</dbReference>
<dbReference type="EMBL" id="KZ060833">
    <property type="protein sequence ID" value="PIO11755.1"/>
    <property type="molecule type" value="Genomic_DNA"/>
</dbReference>
<evidence type="ECO:0000256" key="5">
    <source>
        <dbReference type="ARBA" id="ARBA00037926"/>
    </source>
</evidence>
<keyword evidence="2" id="KW-0808">Transferase</keyword>
<comment type="pathway">
    <text evidence="5">Aromatic compound metabolism; melatonin biosynthesis; melatonin from serotonin: step 1/2.</text>
</comment>
<evidence type="ECO:0000256" key="9">
    <source>
        <dbReference type="ARBA" id="ARBA00043260"/>
    </source>
</evidence>
<evidence type="ECO:0000256" key="6">
    <source>
        <dbReference type="ARBA" id="ARBA00039116"/>
    </source>
</evidence>
<dbReference type="Gene3D" id="3.40.50.150">
    <property type="entry name" value="Vaccinia Virus protein VP39"/>
    <property type="match status" value="1"/>
</dbReference>
<dbReference type="PANTHER" id="PTHR43712">
    <property type="entry name" value="PUTATIVE (AFU_ORTHOLOGUE AFUA_4G14580)-RELATED"/>
    <property type="match status" value="1"/>
</dbReference>
<dbReference type="PROSITE" id="PS51683">
    <property type="entry name" value="SAM_OMT_II"/>
    <property type="match status" value="1"/>
</dbReference>
<keyword evidence="10" id="KW-0732">Signal</keyword>
<dbReference type="Proteomes" id="UP000228934">
    <property type="component" value="Unassembled WGS sequence"/>
</dbReference>
<comment type="function">
    <text evidence="4">Catalyzes the transfer of a methyl group onto N-acetylserotonin, producing melatonin (N-acetyl-5-methoxytryptamine).</text>
</comment>
<dbReference type="SUPFAM" id="SSF53335">
    <property type="entry name" value="S-adenosyl-L-methionine-dependent methyltransferases"/>
    <property type="match status" value="1"/>
</dbReference>
<name>A0A2G9Q897_AQUCT</name>
<dbReference type="OrthoDB" id="1606438at2759"/>
<evidence type="ECO:0000256" key="1">
    <source>
        <dbReference type="ARBA" id="ARBA00022603"/>
    </source>
</evidence>
<evidence type="ECO:0000313" key="12">
    <source>
        <dbReference type="EMBL" id="PIO11755.1"/>
    </source>
</evidence>
<feature type="signal peptide" evidence="10">
    <location>
        <begin position="1"/>
        <end position="20"/>
    </location>
</feature>
<dbReference type="AlphaFoldDB" id="A0A2G9Q897"/>
<keyword evidence="13" id="KW-1185">Reference proteome</keyword>
<evidence type="ECO:0000313" key="13">
    <source>
        <dbReference type="Proteomes" id="UP000228934"/>
    </source>
</evidence>
<accession>A0A2G9Q897</accession>
<dbReference type="GO" id="GO:0017096">
    <property type="term" value="F:acetylserotonin O-methyltransferase activity"/>
    <property type="evidence" value="ECO:0007669"/>
    <property type="project" value="UniProtKB-EC"/>
</dbReference>
<dbReference type="InterPro" id="IPR029063">
    <property type="entry name" value="SAM-dependent_MTases_sf"/>
</dbReference>
<dbReference type="PANTHER" id="PTHR43712:SF2">
    <property type="entry name" value="O-METHYLTRANSFERASE CICE"/>
    <property type="match status" value="1"/>
</dbReference>
<dbReference type="EC" id="2.1.1.4" evidence="6"/>
<proteinExistence type="predicted"/>
<evidence type="ECO:0000256" key="8">
    <source>
        <dbReference type="ARBA" id="ARBA00043054"/>
    </source>
</evidence>
<reference evidence="13" key="1">
    <citation type="journal article" date="2017" name="Nat. Commun.">
        <title>The North American bullfrog draft genome provides insight into hormonal regulation of long noncoding RNA.</title>
        <authorList>
            <person name="Hammond S.A."/>
            <person name="Warren R.L."/>
            <person name="Vandervalk B.P."/>
            <person name="Kucuk E."/>
            <person name="Khan H."/>
            <person name="Gibb E.A."/>
            <person name="Pandoh P."/>
            <person name="Kirk H."/>
            <person name="Zhao Y."/>
            <person name="Jones M."/>
            <person name="Mungall A.J."/>
            <person name="Coope R."/>
            <person name="Pleasance S."/>
            <person name="Moore R.A."/>
            <person name="Holt R.A."/>
            <person name="Round J.M."/>
            <person name="Ohora S."/>
            <person name="Walle B.V."/>
            <person name="Veldhoen N."/>
            <person name="Helbing C.C."/>
            <person name="Birol I."/>
        </authorList>
    </citation>
    <scope>NUCLEOTIDE SEQUENCE [LARGE SCALE GENOMIC DNA]</scope>
</reference>
<dbReference type="GO" id="GO:0032259">
    <property type="term" value="P:methylation"/>
    <property type="evidence" value="ECO:0007669"/>
    <property type="project" value="UniProtKB-KW"/>
</dbReference>
<evidence type="ECO:0000259" key="11">
    <source>
        <dbReference type="Pfam" id="PF00891"/>
    </source>
</evidence>
<dbReference type="InterPro" id="IPR001077">
    <property type="entry name" value="COMT_C"/>
</dbReference>
<keyword evidence="1" id="KW-0489">Methyltransferase</keyword>
<organism evidence="12 13">
    <name type="scientific">Aquarana catesbeiana</name>
    <name type="common">American bullfrog</name>
    <name type="synonym">Rana catesbeiana</name>
    <dbReference type="NCBI Taxonomy" id="8400"/>
    <lineage>
        <taxon>Eukaryota</taxon>
        <taxon>Metazoa</taxon>
        <taxon>Chordata</taxon>
        <taxon>Craniata</taxon>
        <taxon>Vertebrata</taxon>
        <taxon>Euteleostomi</taxon>
        <taxon>Amphibia</taxon>
        <taxon>Batrachia</taxon>
        <taxon>Anura</taxon>
        <taxon>Neobatrachia</taxon>
        <taxon>Ranoidea</taxon>
        <taxon>Ranidae</taxon>
        <taxon>Aquarana</taxon>
    </lineage>
</organism>
<protein>
    <recommendedName>
        <fullName evidence="7">Acetylserotonin O-methyltransferase</fullName>
        <ecNumber evidence="6">2.1.1.4</ecNumber>
    </recommendedName>
    <alternativeName>
        <fullName evidence="8">Hydroxyindole O-methyltransferase</fullName>
    </alternativeName>
</protein>
<keyword evidence="3" id="KW-0949">S-adenosyl-L-methionine</keyword>
<feature type="domain" description="O-methyltransferase C-terminal" evidence="11">
    <location>
        <begin position="12"/>
        <end position="101"/>
    </location>
</feature>
<evidence type="ECO:0000256" key="3">
    <source>
        <dbReference type="ARBA" id="ARBA00022691"/>
    </source>
</evidence>
<evidence type="ECO:0000256" key="2">
    <source>
        <dbReference type="ARBA" id="ARBA00022679"/>
    </source>
</evidence>
<dbReference type="Pfam" id="PF00891">
    <property type="entry name" value="Methyltransf_2"/>
    <property type="match status" value="1"/>
</dbReference>
<evidence type="ECO:0000256" key="4">
    <source>
        <dbReference type="ARBA" id="ARBA00037645"/>
    </source>
</evidence>
<evidence type="ECO:0000256" key="7">
    <source>
        <dbReference type="ARBA" id="ARBA00040730"/>
    </source>
</evidence>
<feature type="chain" id="PRO_5013722103" description="Acetylserotonin O-methyltransferase" evidence="10">
    <location>
        <begin position="21"/>
        <end position="120"/>
    </location>
</feature>